<dbReference type="Gene3D" id="2.60.40.60">
    <property type="entry name" value="Cadherins"/>
    <property type="match status" value="2"/>
</dbReference>
<keyword evidence="3" id="KW-0175">Coiled coil</keyword>
<dbReference type="InterPro" id="IPR050708">
    <property type="entry name" value="T6SS_VgrG/RHS"/>
</dbReference>
<feature type="coiled-coil region" evidence="3">
    <location>
        <begin position="2279"/>
        <end position="2306"/>
    </location>
</feature>
<feature type="domain" description="Cadherin" evidence="4">
    <location>
        <begin position="2690"/>
        <end position="2783"/>
    </location>
</feature>
<dbReference type="SUPFAM" id="SSF69318">
    <property type="entry name" value="Integrin alpha N-terminal domain"/>
    <property type="match status" value="1"/>
</dbReference>
<dbReference type="eggNOG" id="COG3209">
    <property type="taxonomic scope" value="Bacteria"/>
</dbReference>
<dbReference type="Pfam" id="PF13517">
    <property type="entry name" value="FG-GAP_3"/>
    <property type="match status" value="2"/>
</dbReference>
<dbReference type="STRING" id="203124.Tery_3459"/>
<dbReference type="HOGENOM" id="CLU_225497_0_0_3"/>
<dbReference type="InterPro" id="IPR006530">
    <property type="entry name" value="YD"/>
</dbReference>
<dbReference type="SUPFAM" id="SSF49313">
    <property type="entry name" value="Cadherin-like"/>
    <property type="match status" value="2"/>
</dbReference>
<dbReference type="Gene3D" id="2.180.10.10">
    <property type="entry name" value="RHS repeat-associated core"/>
    <property type="match status" value="2"/>
</dbReference>
<dbReference type="InterPro" id="IPR056823">
    <property type="entry name" value="TEN-like_YD-shell"/>
</dbReference>
<dbReference type="SMART" id="SM00112">
    <property type="entry name" value="CA"/>
    <property type="match status" value="2"/>
</dbReference>
<gene>
    <name evidence="5" type="ordered locus">Tery_3459</name>
</gene>
<dbReference type="KEGG" id="ter:Tery_3459"/>
<feature type="domain" description="Cadherin" evidence="4">
    <location>
        <begin position="2791"/>
        <end position="2884"/>
    </location>
</feature>
<reference evidence="5" key="1">
    <citation type="submission" date="2006-06" db="EMBL/GenBank/DDBJ databases">
        <title>Complete sequence of Trichodesmium erythraeum IMS101.</title>
        <authorList>
            <consortium name="US DOE Joint Genome Institute"/>
            <person name="Copeland A."/>
            <person name="Lucas S."/>
            <person name="Lapidus A."/>
            <person name="Barry K."/>
            <person name="Detter J.C."/>
            <person name="Glavina del Rio T."/>
            <person name="Hammon N."/>
            <person name="Israni S."/>
            <person name="Dalin E."/>
            <person name="Tice H."/>
            <person name="Pitluck S."/>
            <person name="Kiss H."/>
            <person name="Munk A.C."/>
            <person name="Brettin T."/>
            <person name="Bruce D."/>
            <person name="Han C."/>
            <person name="Tapia R."/>
            <person name="Gilna P."/>
            <person name="Schmutz J."/>
            <person name="Larimer F."/>
            <person name="Land M."/>
            <person name="Hauser L."/>
            <person name="Kyrpides N."/>
            <person name="Kim E."/>
            <person name="Richardson P."/>
        </authorList>
    </citation>
    <scope>NUCLEOTIDE SEQUENCE [LARGE SCALE GENOMIC DNA]</scope>
    <source>
        <strain evidence="5">IMS101</strain>
    </source>
</reference>
<dbReference type="InterPro" id="IPR013783">
    <property type="entry name" value="Ig-like_fold"/>
</dbReference>
<protein>
    <submittedName>
        <fullName evidence="5">YD repeat protein</fullName>
    </submittedName>
</protein>
<dbReference type="InterPro" id="IPR002126">
    <property type="entry name" value="Cadherin-like_dom"/>
</dbReference>
<evidence type="ECO:0000256" key="2">
    <source>
        <dbReference type="ARBA" id="ARBA00022737"/>
    </source>
</evidence>
<dbReference type="PROSITE" id="PS50268">
    <property type="entry name" value="CADHERIN_2"/>
    <property type="match status" value="2"/>
</dbReference>
<evidence type="ECO:0000313" key="5">
    <source>
        <dbReference type="EMBL" id="ABG52551.1"/>
    </source>
</evidence>
<dbReference type="GO" id="GO:0005509">
    <property type="term" value="F:calcium ion binding"/>
    <property type="evidence" value="ECO:0007669"/>
    <property type="project" value="InterPro"/>
</dbReference>
<dbReference type="Gene3D" id="2.60.40.10">
    <property type="entry name" value="Immunoglobulins"/>
    <property type="match status" value="1"/>
</dbReference>
<dbReference type="Pfam" id="PF24595">
    <property type="entry name" value="DUF7619"/>
    <property type="match status" value="2"/>
</dbReference>
<dbReference type="Pfam" id="PF14252">
    <property type="entry name" value="DUF4347"/>
    <property type="match status" value="1"/>
</dbReference>
<dbReference type="EMBL" id="CP000393">
    <property type="protein sequence ID" value="ABG52551.1"/>
    <property type="molecule type" value="Genomic_DNA"/>
</dbReference>
<dbReference type="NCBIfam" id="TIGR01643">
    <property type="entry name" value="YD_repeat_2x"/>
    <property type="match status" value="6"/>
</dbReference>
<dbReference type="NCBIfam" id="TIGR03696">
    <property type="entry name" value="Rhs_assc_core"/>
    <property type="match status" value="1"/>
</dbReference>
<evidence type="ECO:0000256" key="3">
    <source>
        <dbReference type="SAM" id="Coils"/>
    </source>
</evidence>
<sequence length="3193" mass="354840">MNGALSGVKVVILNSIEDGVEQITKVIGKYLHLSSVHIVSHGRPGCLFLGNGQLSLDNINNSYTSDLEGWSVSNLLLYGCNVAAGDGGREFLERLHGLTGANIAATAGLTGSLALGGDWELEVNAGNVDLRLPFREDAIATYSHVLSDNTKDTAKSMGNLGPIQIFEDWVGSSDRYDYYQFNLLQNSIVNFNLSGLDEAAYIDIYDQNNESLRSQYFSGQDTDEPLNFNLNSGTYYARISNSSGWYSVTNTPYQLEASAIEIADRAGDTEEDPKDIGNLNEEQTITDWVGDIDNYDYYQFNLQENSIVNFNLSGLDEAAYIDIYDQNNQSLKSQYFSGQDTDEPLNFNLNSGTYYARISNSSGWYSVTNTPYQLEASATEIADGVGDTEEDAKDIGNLNEEQIFTDWVGDIDNYDYYQFNLQENSIVNFNLSGLDEAAYIDIYDQNNQSLKSQYFSGQDTDEPLNFNLNSGTYYARISNSSGWYSVTNTPYQLEASATEIADRAGDTEENAKDIGNLNEEQTFTDWVGDIDNYDYYQFNLQENSIVNFNLSGLDEAAYIDIYDQNNQSLKSQYFSGEDTDEPLNFNLNSGTYYARISNSSGWYSQTNTPYQLEASATKIADGVGDTEENAKDIGNLNEEQTFTDWVGDIDNYDYYQFNLQENSIVNFNLSGLDEAAYIDIYDQNNQSLKSQYFSGEDTDEPLNFNLNSGTYYARISNSSGWYSQTNTPYQLEASATKIADGVGDTEENAKDIGNLNEEQTFTDWVGDIDNYDYYQFKLQENSIVNFNLSGLDEAAYIDIYDQNNQSLKSQYFSGEDTDEPLNFNLNSGTYYARISNSSGWYSQTNTPYQLEASATEIADRAGDTEEDAKKVGNLNQKLTITDWVGDIDNYDYYQFSLQENSIVNFNLSGLDEAAYIHIYDQNNQSLKSEYFSGEDTDEPLNFNLNSGTYYARISNSSGWYSQTNTPYELEMSAVSIADNSGNTIGEAKDVGILKGNKTFQDWVGDIDRYDYYQFELKEDSRINFHLSGLDDAAYIHLYNQNNESLRSEYFSGQDTDEPMNFNLDSGTYYARISNSSGWYSQTNTPYNLEMSAVEIVDKAGNSFNTARDLNILVGNHSFNDFLSDIDTFDYYRFELNKDSSFELEIENLDRNAGVILYDNHGQVIKSVTATSWNGASFNQGLEAGDYFVRVANFGDDNFYTLNLEATPNEEELPLKISDITPETGSNSGETTISLQGSSFSLASQVSLVGNGSSTNADEIVWQNERNLQATFDLGGLPPGKYQVKVTDEGETATAQETFSVNEVPQGELTINLNVPERVRPWWQGDVVIHYTNDTDSNFPAPLLNLVAEGAELQDPFTGEWTDEPVQFLAINSQGVAGVLPPGAKDSFNILVKPTVGVGEQINFTVNAVTPDEEVDWNSFKERLRPDNVPDSAWDEVWNNFVASIGNTAADYERVLAENATTLSKLGEYTNDAGRLLGFELQQASNNQDIVVRYRLGSLGRGQTFFGDIRAVLDEDGNVAIENGPSRLVFESQDDGSFASPPNITMVLTKVEDVYQLRQSDGTIIRFRSNGRLDYLENTNGDRLQTTYTNGHLTSWENSNGEKTDFVYNSQGRIIRTTDSSGWVTNYGYDGTGEKLLSVTTPDGTVSYTYNDSFAITSVTDIDGTKSLFKYDGQGRLIEESWGDGSEKVEYTYRDDGSVQVRDANGATTNMLLNDRGQVGQMTDALGRQTQMRYDQNGNLSQVVAPDGSVTGFIYCGCGSLLAQTGADGNTTNFEYEPNFNQLSVVTDAKDNQLKYSYDDRGNATDIIYADGSRDRFKYDSEGNLILTTNRREGQVGYSYDDVDRLIHKQFGNGDSLNYEYDDRGNLIKVTDESGETVMVYDDADRLTKITYPTERWLEFTYENNRRSSMVDDSGGIVKYGYDGVGRLRKLTDGENELIVQYSYDNIGRLAKEENGNGTATVYEYDDVGQLVKLTNFDADNQVNSQFEYSYDDLGRRSTAKTLDGDWEYGYDAVGQLISAKFDSSNSEIPDQNLSYTYDAVGNRISTKVNGQNTDYETNNLNQYGQVGDIEYEYDADGNLIEKTEGGNVWQYEYNVENRLVKVVEPDGIETEYEYDVLGNRIATVYDGNRTEYLVDPFGFGNVVGEFQDGDLVARYVHGLGLVSRVDSDGEGNFYDFNAIGSTVGLSDGQGDYVNRYHYAPFGKDVFEQEQVANQFEFVGQFGVMEEANGLDFMRARFYDGETGRFVSMDPIGLNGGDENLYRYVGNGPVDYIDPEGLKSKDKNDSIKRMIERAKKLREREKKYLGNGGKSGLLTRGAAIDMVNDKNLKDSERGKRAKDLDFDSADKRAGTGAEFLSDATGIFAPTTPIGTPGYIIGLCITGACNTVERQELPIGGAVDPNDIIGPAGVGEENWLTSPQTLPYTIRFENDAEKADAPAVFVTVTQQLDSDLDWNSFELGNFGFGDINIEIPPGYQNYTERIDLTETIGYFVDFNAEMNAETGAVKYTLETIDPETGEYPTDFDAGFLPPNVNPPEGDGFISYTISPGQDVQTGDVIDAEASIVFDTNDPIATPPVFNTIDITAPTSKVEELPETTSGAEIEVTWTGEDQGSGVATYDIYVSENGGDFELWLDDTTETSATYTGEIDKTYAFYSVATDKVGQVETTTAQAQATTKVKESNKAPTALELDKETIDENVAANSVVGTFSTTDPDPGDTFTYALVAGEGDTDNQTFTIEGNQLKINSSPDFETKPTYNIRVQTTDRNVASYQEQLTINVNDINEAPTDLDLGNKNIDENVAPNSVVGEFYTVDPDSGDSFTYELVTGEGDKDNQAFTIEADQLRINDSPDYESQSSYNIRVQTTDRNVASYQEQLTINVNDIDESEPVQFDFNADGVADILWRHKSHKNGPNRIWLMNDDGTRNQTVNPGSFGSAWDVAGVADFNTDGVADILWRHQSHKNGPNRIWLMNDDGTRNQTVNPGNFHSAWDVAGVADFNTDGVDDILWRHQSHKNGPNRIWLMNDDGTRNQTVNPGSFRSAWDVAGVADFNADGVDDILWRHQSHNNGQNRIWLMNDDGTRNQTVHPGILGLAWDVAGVADFNADGVDDILWRHQSHNNGQNRIWLMNDDGTRNQTVHPGILGLAWDVAGVADFNTDGVADIHWRDQSGANRIWLMNDDGTPNQTVNPGGFGSAWDVAGM</sequence>
<dbReference type="PANTHER" id="PTHR32305:SF15">
    <property type="entry name" value="PROTEIN RHSA-RELATED"/>
    <property type="match status" value="1"/>
</dbReference>
<proteinExistence type="predicted"/>
<dbReference type="Pfam" id="PF25023">
    <property type="entry name" value="TEN_YD-shell"/>
    <property type="match status" value="2"/>
</dbReference>
<dbReference type="eggNOG" id="COG0823">
    <property type="taxonomic scope" value="Bacteria"/>
</dbReference>
<dbReference type="Gene3D" id="2.60.120.380">
    <property type="match status" value="9"/>
</dbReference>
<dbReference type="Pfam" id="PF05593">
    <property type="entry name" value="RHS_repeat"/>
    <property type="match status" value="2"/>
</dbReference>
<name>Q10YX3_TRIEI</name>
<dbReference type="GO" id="GO:0007156">
    <property type="term" value="P:homophilic cell adhesion via plasma membrane adhesion molecules"/>
    <property type="evidence" value="ECO:0007669"/>
    <property type="project" value="InterPro"/>
</dbReference>
<dbReference type="InterPro" id="IPR028994">
    <property type="entry name" value="Integrin_alpha_N"/>
</dbReference>
<evidence type="ECO:0000256" key="1">
    <source>
        <dbReference type="ARBA" id="ARBA00022729"/>
    </source>
</evidence>
<dbReference type="PANTHER" id="PTHR32305">
    <property type="match status" value="1"/>
</dbReference>
<evidence type="ECO:0000259" key="4">
    <source>
        <dbReference type="PROSITE" id="PS50268"/>
    </source>
</evidence>
<dbReference type="InterPro" id="IPR022385">
    <property type="entry name" value="Rhs_assc_core"/>
</dbReference>
<accession>Q10YX3</accession>
<dbReference type="InterPro" id="IPR055353">
    <property type="entry name" value="DUF7619"/>
</dbReference>
<dbReference type="InterPro" id="IPR015919">
    <property type="entry name" value="Cadherin-like_sf"/>
</dbReference>
<organism evidence="5">
    <name type="scientific">Trichodesmium erythraeum (strain IMS101)</name>
    <dbReference type="NCBI Taxonomy" id="203124"/>
    <lineage>
        <taxon>Bacteria</taxon>
        <taxon>Bacillati</taxon>
        <taxon>Cyanobacteriota</taxon>
        <taxon>Cyanophyceae</taxon>
        <taxon>Oscillatoriophycideae</taxon>
        <taxon>Oscillatoriales</taxon>
        <taxon>Microcoleaceae</taxon>
        <taxon>Trichodesmium</taxon>
    </lineage>
</organism>
<dbReference type="SUPFAM" id="SSF89260">
    <property type="entry name" value="Collagen-binding domain"/>
    <property type="match status" value="9"/>
</dbReference>
<dbReference type="InterPro" id="IPR013517">
    <property type="entry name" value="FG-GAP"/>
</dbReference>
<dbReference type="CDD" id="cd11304">
    <property type="entry name" value="Cadherin_repeat"/>
    <property type="match status" value="2"/>
</dbReference>
<dbReference type="GO" id="GO:0016020">
    <property type="term" value="C:membrane"/>
    <property type="evidence" value="ECO:0007669"/>
    <property type="project" value="InterPro"/>
</dbReference>
<dbReference type="InterPro" id="IPR025592">
    <property type="entry name" value="DUF4347"/>
</dbReference>
<dbReference type="Pfam" id="PF01833">
    <property type="entry name" value="TIG"/>
    <property type="match status" value="1"/>
</dbReference>
<dbReference type="InterPro" id="IPR031325">
    <property type="entry name" value="RHS_repeat"/>
</dbReference>
<keyword evidence="1" id="KW-0732">Signal</keyword>
<dbReference type="InterPro" id="IPR002909">
    <property type="entry name" value="IPT_dom"/>
</dbReference>
<keyword evidence="2" id="KW-0677">Repeat</keyword>